<keyword evidence="3 10" id="KW-0820">tRNA-binding</keyword>
<evidence type="ECO:0000256" key="2">
    <source>
        <dbReference type="ARBA" id="ARBA00022490"/>
    </source>
</evidence>
<evidence type="ECO:0000256" key="5">
    <source>
        <dbReference type="ARBA" id="ARBA00022679"/>
    </source>
</evidence>
<dbReference type="InterPro" id="IPR029063">
    <property type="entry name" value="SAM-dependent_MTases_sf"/>
</dbReference>
<evidence type="ECO:0000313" key="15">
    <source>
        <dbReference type="Proteomes" id="UP001182556"/>
    </source>
</evidence>
<dbReference type="GO" id="GO:0043527">
    <property type="term" value="C:tRNA methyltransferase complex"/>
    <property type="evidence" value="ECO:0007669"/>
    <property type="project" value="UniProtKB-ARBA"/>
</dbReference>
<dbReference type="Pfam" id="PF25904">
    <property type="entry name" value="Tmrp11_N"/>
    <property type="match status" value="1"/>
</dbReference>
<feature type="domain" description="Ribosomal RNA large subunit methyltransferase K/L-like methyltransferase" evidence="12">
    <location>
        <begin position="189"/>
        <end position="311"/>
    </location>
</feature>
<sequence length="465" mass="52770">MPLFILRVTQNHPTFRIPSLLSIAQCFNFSIKFVSEDLFRGILIVELEKEEHVQHFLDRGILVMWAAELYAQAESYEDLYKQLEAKSAVLEPWRESAVFKIAVESANLRMSCKREANIARSFDVLGLRGPVDLTNPEVEFVVFEDYDWINTVTKEDQIAREGQFRHVYFGRRLGQSRARPMVHAHSIKTREYYGNTSMESEMGFLMAGQTLCGPGKIVYDPFVGTGSLLYACAHYGAMVMGSDIDGRQMRGKQRGKNAVPGIMRAARQYGVDSLLLDCATFDVTRNPWRGGGWLDAIITDPPYGVRAGAKRLGKDEEKGRMLRDEPFILADGTPAHLKPDYVPPARPYEMMHLTLDLIRFARYMLVPGGRLVFFLPTVTEEYDAIDIPVVEGMTELKWEDGSVQEFGKWGRRLVTMEKTAEDDGPVPTFDDYSVLEGTTAGHKDFNKRYATGFRQRPEERQEGSS</sequence>
<evidence type="ECO:0000256" key="1">
    <source>
        <dbReference type="ARBA" id="ARBA00004496"/>
    </source>
</evidence>
<dbReference type="PANTHER" id="PTHR13370">
    <property type="entry name" value="RNA METHYLASE-RELATED"/>
    <property type="match status" value="1"/>
</dbReference>
<organism evidence="14 15">
    <name type="scientific">Papiliotrema laurentii</name>
    <name type="common">Cryptococcus laurentii</name>
    <dbReference type="NCBI Taxonomy" id="5418"/>
    <lineage>
        <taxon>Eukaryota</taxon>
        <taxon>Fungi</taxon>
        <taxon>Dikarya</taxon>
        <taxon>Basidiomycota</taxon>
        <taxon>Agaricomycotina</taxon>
        <taxon>Tremellomycetes</taxon>
        <taxon>Tremellales</taxon>
        <taxon>Rhynchogastremaceae</taxon>
        <taxon>Papiliotrema</taxon>
    </lineage>
</organism>
<feature type="compositionally biased region" description="Basic and acidic residues" evidence="11">
    <location>
        <begin position="455"/>
        <end position="465"/>
    </location>
</feature>
<evidence type="ECO:0000313" key="14">
    <source>
        <dbReference type="EMBL" id="KAK1926125.1"/>
    </source>
</evidence>
<keyword evidence="6 10" id="KW-0949">S-adenosyl-L-methionine</keyword>
<dbReference type="AlphaFoldDB" id="A0AAD9FTY5"/>
<keyword evidence="7 10" id="KW-0819">tRNA processing</keyword>
<dbReference type="GO" id="GO:0000049">
    <property type="term" value="F:tRNA binding"/>
    <property type="evidence" value="ECO:0007669"/>
    <property type="project" value="UniProtKB-UniRule"/>
</dbReference>
<evidence type="ECO:0000256" key="9">
    <source>
        <dbReference type="ARBA" id="ARBA00066937"/>
    </source>
</evidence>
<dbReference type="PROSITE" id="PS00092">
    <property type="entry name" value="N6_MTASE"/>
    <property type="match status" value="1"/>
</dbReference>
<evidence type="ECO:0000256" key="8">
    <source>
        <dbReference type="ARBA" id="ARBA00022884"/>
    </source>
</evidence>
<keyword evidence="5 10" id="KW-0808">Transferase</keyword>
<evidence type="ECO:0000256" key="10">
    <source>
        <dbReference type="PROSITE-ProRule" id="PRU00959"/>
    </source>
</evidence>
<dbReference type="Gene3D" id="3.40.50.150">
    <property type="entry name" value="Vaccinia Virus protein VP39"/>
    <property type="match status" value="1"/>
</dbReference>
<dbReference type="PROSITE" id="PS51627">
    <property type="entry name" value="SAM_MT_TRM11"/>
    <property type="match status" value="1"/>
</dbReference>
<feature type="domain" description="tRNA (guanine(10)-N(2))-methyltransferase TRMT11 N-terminal" evidence="13">
    <location>
        <begin position="4"/>
        <end position="176"/>
    </location>
</feature>
<dbReference type="InterPro" id="IPR059073">
    <property type="entry name" value="TRMT11_N"/>
</dbReference>
<dbReference type="InterPro" id="IPR000241">
    <property type="entry name" value="RlmKL-like_Mtase"/>
</dbReference>
<dbReference type="GO" id="GO:0008033">
    <property type="term" value="P:tRNA processing"/>
    <property type="evidence" value="ECO:0007669"/>
    <property type="project" value="UniProtKB-UniRule"/>
</dbReference>
<evidence type="ECO:0000256" key="3">
    <source>
        <dbReference type="ARBA" id="ARBA00022555"/>
    </source>
</evidence>
<keyword evidence="4 10" id="KW-0489">Methyltransferase</keyword>
<keyword evidence="8 10" id="KW-0694">RNA-binding</keyword>
<dbReference type="EC" id="2.1.1.214" evidence="9"/>
<comment type="similarity">
    <text evidence="10">Belongs to the class I-like SAM-binding methyltransferase superfamily. TRM11 methyltransferase family.</text>
</comment>
<name>A0AAD9FTY5_PAPLA</name>
<feature type="region of interest" description="Disordered" evidence="11">
    <location>
        <begin position="446"/>
        <end position="465"/>
    </location>
</feature>
<dbReference type="InterPro" id="IPR016691">
    <property type="entry name" value="TRMT11"/>
</dbReference>
<accession>A0AAD9FTY5</accession>
<protein>
    <recommendedName>
        <fullName evidence="9">tRNA (guanine(10)-N(2))-methyltransferase</fullName>
        <ecNumber evidence="9">2.1.1.214</ecNumber>
    </recommendedName>
</protein>
<evidence type="ECO:0000259" key="12">
    <source>
        <dbReference type="Pfam" id="PF01170"/>
    </source>
</evidence>
<dbReference type="PANTHER" id="PTHR13370:SF3">
    <property type="entry name" value="TRNA (GUANINE(10)-N2)-METHYLTRANSFERASE HOMOLOG"/>
    <property type="match status" value="1"/>
</dbReference>
<evidence type="ECO:0000256" key="11">
    <source>
        <dbReference type="SAM" id="MobiDB-lite"/>
    </source>
</evidence>
<dbReference type="Proteomes" id="UP001182556">
    <property type="component" value="Unassembled WGS sequence"/>
</dbReference>
<dbReference type="GO" id="GO:0005737">
    <property type="term" value="C:cytoplasm"/>
    <property type="evidence" value="ECO:0007669"/>
    <property type="project" value="UniProtKB-SubCell"/>
</dbReference>
<dbReference type="InterPro" id="IPR002052">
    <property type="entry name" value="DNA_methylase_N6_adenine_CS"/>
</dbReference>
<evidence type="ECO:0000256" key="6">
    <source>
        <dbReference type="ARBA" id="ARBA00022691"/>
    </source>
</evidence>
<evidence type="ECO:0000256" key="7">
    <source>
        <dbReference type="ARBA" id="ARBA00022694"/>
    </source>
</evidence>
<gene>
    <name evidence="14" type="ORF">DB88DRAFT_538054</name>
</gene>
<evidence type="ECO:0000259" key="13">
    <source>
        <dbReference type="Pfam" id="PF25904"/>
    </source>
</evidence>
<keyword evidence="2" id="KW-0963">Cytoplasm</keyword>
<comment type="caution">
    <text evidence="14">The sequence shown here is derived from an EMBL/GenBank/DDBJ whole genome shotgun (WGS) entry which is preliminary data.</text>
</comment>
<dbReference type="GO" id="GO:0032259">
    <property type="term" value="P:methylation"/>
    <property type="evidence" value="ECO:0007669"/>
    <property type="project" value="UniProtKB-UniRule"/>
</dbReference>
<reference evidence="14" key="1">
    <citation type="submission" date="2023-02" db="EMBL/GenBank/DDBJ databases">
        <title>Identification and recombinant expression of a fungal hydrolase from Papiliotrema laurentii that hydrolyzes apple cutin and clears colloidal polyester polyurethane.</title>
        <authorList>
            <consortium name="DOE Joint Genome Institute"/>
            <person name="Roman V.A."/>
            <person name="Bojanowski C."/>
            <person name="Crable B.R."/>
            <person name="Wagner D.N."/>
            <person name="Hung C.S."/>
            <person name="Nadeau L.J."/>
            <person name="Schratz L."/>
            <person name="Haridas S."/>
            <person name="Pangilinan J."/>
            <person name="Lipzen A."/>
            <person name="Na H."/>
            <person name="Yan M."/>
            <person name="Ng V."/>
            <person name="Grigoriev I.V."/>
            <person name="Spatafora J.W."/>
            <person name="Barlow D."/>
            <person name="Biffinger J."/>
            <person name="Kelley-Loughnane N."/>
            <person name="Varaljay V.A."/>
            <person name="Crookes-Goodson W.J."/>
        </authorList>
    </citation>
    <scope>NUCLEOTIDE SEQUENCE</scope>
    <source>
        <strain evidence="14">5307AH</strain>
    </source>
</reference>
<dbReference type="Pfam" id="PF01170">
    <property type="entry name" value="UPF0020"/>
    <property type="match status" value="1"/>
</dbReference>
<dbReference type="GO" id="GO:0160102">
    <property type="term" value="F:tRNA (guanine(10)-N2)-methyltransferase activity"/>
    <property type="evidence" value="ECO:0007669"/>
    <property type="project" value="UniProtKB-EC"/>
</dbReference>
<evidence type="ECO:0000256" key="4">
    <source>
        <dbReference type="ARBA" id="ARBA00022603"/>
    </source>
</evidence>
<keyword evidence="15" id="KW-1185">Reference proteome</keyword>
<dbReference type="PIRSF" id="PIRSF017259">
    <property type="entry name" value="tRNA_mtfrase_TRM11"/>
    <property type="match status" value="1"/>
</dbReference>
<dbReference type="SUPFAM" id="SSF53335">
    <property type="entry name" value="S-adenosyl-L-methionine-dependent methyltransferases"/>
    <property type="match status" value="1"/>
</dbReference>
<dbReference type="EMBL" id="JAODAN010000002">
    <property type="protein sequence ID" value="KAK1926125.1"/>
    <property type="molecule type" value="Genomic_DNA"/>
</dbReference>
<dbReference type="PRINTS" id="PR00507">
    <property type="entry name" value="N12N6MTFRASE"/>
</dbReference>
<comment type="subcellular location">
    <subcellularLocation>
        <location evidence="1">Cytoplasm</location>
    </subcellularLocation>
</comment>
<proteinExistence type="inferred from homology"/>